<comment type="caution">
    <text evidence="7">The sequence shown here is derived from an EMBL/GenBank/DDBJ whole genome shotgun (WGS) entry which is preliminary data.</text>
</comment>
<dbReference type="InterPro" id="IPR002661">
    <property type="entry name" value="Ribosome_recyc_fac"/>
</dbReference>
<dbReference type="AlphaFoldDB" id="A0A4Y7RDA9"/>
<dbReference type="GO" id="GO:0005737">
    <property type="term" value="C:cytoplasm"/>
    <property type="evidence" value="ECO:0007669"/>
    <property type="project" value="UniProtKB-SubCell"/>
</dbReference>
<reference evidence="7 8" key="1">
    <citation type="journal article" date="2018" name="Environ. Microbiol.">
        <title>Novel energy conservation strategies and behaviour of Pelotomaculum schinkii driving syntrophic propionate catabolism.</title>
        <authorList>
            <person name="Hidalgo-Ahumada C.A.P."/>
            <person name="Nobu M.K."/>
            <person name="Narihiro T."/>
            <person name="Tamaki H."/>
            <person name="Liu W.T."/>
            <person name="Kamagata Y."/>
            <person name="Stams A.J.M."/>
            <person name="Imachi H."/>
            <person name="Sousa D.Z."/>
        </authorList>
    </citation>
    <scope>NUCLEOTIDE SEQUENCE [LARGE SCALE GENOMIC DNA]</scope>
    <source>
        <strain evidence="7 8">HH</strain>
    </source>
</reference>
<dbReference type="Proteomes" id="UP000298324">
    <property type="component" value="Unassembled WGS sequence"/>
</dbReference>
<dbReference type="PANTHER" id="PTHR20982">
    <property type="entry name" value="RIBOSOME RECYCLING FACTOR"/>
    <property type="match status" value="1"/>
</dbReference>
<gene>
    <name evidence="5 7" type="primary">frr</name>
    <name evidence="7" type="ORF">Psch_00263</name>
</gene>
<comment type="function">
    <text evidence="5">Responsible for the release of ribosomes from messenger RNA at the termination of protein biosynthesis. May increase the efficiency of translation by recycling ribosomes from one round of translation to another.</text>
</comment>
<evidence type="ECO:0000256" key="2">
    <source>
        <dbReference type="ARBA" id="ARBA00005912"/>
    </source>
</evidence>
<evidence type="ECO:0000256" key="1">
    <source>
        <dbReference type="ARBA" id="ARBA00004496"/>
    </source>
</evidence>
<feature type="domain" description="Ribosome recycling factor" evidence="6">
    <location>
        <begin position="34"/>
        <end position="196"/>
    </location>
</feature>
<evidence type="ECO:0000313" key="7">
    <source>
        <dbReference type="EMBL" id="TEB06731.1"/>
    </source>
</evidence>
<organism evidence="7 8">
    <name type="scientific">Pelotomaculum schinkii</name>
    <dbReference type="NCBI Taxonomy" id="78350"/>
    <lineage>
        <taxon>Bacteria</taxon>
        <taxon>Bacillati</taxon>
        <taxon>Bacillota</taxon>
        <taxon>Clostridia</taxon>
        <taxon>Eubacteriales</taxon>
        <taxon>Desulfotomaculaceae</taxon>
        <taxon>Pelotomaculum</taxon>
    </lineage>
</organism>
<comment type="similarity">
    <text evidence="2 5">Belongs to the RRF family.</text>
</comment>
<evidence type="ECO:0000259" key="6">
    <source>
        <dbReference type="Pfam" id="PF01765"/>
    </source>
</evidence>
<sequence length="198" mass="22373">MAKKSELTSGVSLMVKEIVKEAEGNMKKTIEVVKKEFASLRAGRATPALLDKIMVNYYGTPTPVNQLANISVPEARLLVIQPWDKSSLHEIERAIMKSDLGITPASDGVVIRLAIPQLTQERRVDLMKVVKKKAEEGRVAIRNIRRDVNEHLKAYQKEGKISEDELKRSQDDVQKMTDRLIKEIDGLLTIKEQEIMQV</sequence>
<dbReference type="NCBIfam" id="TIGR00496">
    <property type="entry name" value="frr"/>
    <property type="match status" value="1"/>
</dbReference>
<dbReference type="Gene3D" id="1.10.132.20">
    <property type="entry name" value="Ribosome-recycling factor"/>
    <property type="match status" value="1"/>
</dbReference>
<evidence type="ECO:0000256" key="4">
    <source>
        <dbReference type="ARBA" id="ARBA00022917"/>
    </source>
</evidence>
<dbReference type="GO" id="GO:0043023">
    <property type="term" value="F:ribosomal large subunit binding"/>
    <property type="evidence" value="ECO:0007669"/>
    <property type="project" value="TreeGrafter"/>
</dbReference>
<dbReference type="Gene3D" id="3.30.1360.40">
    <property type="match status" value="1"/>
</dbReference>
<name>A0A4Y7RDA9_9FIRM</name>
<dbReference type="CDD" id="cd00520">
    <property type="entry name" value="RRF"/>
    <property type="match status" value="1"/>
</dbReference>
<keyword evidence="4 5" id="KW-0648">Protein biosynthesis</keyword>
<dbReference type="PANTHER" id="PTHR20982:SF3">
    <property type="entry name" value="MITOCHONDRIAL RIBOSOME RECYCLING FACTOR PSEUDO 1"/>
    <property type="match status" value="1"/>
</dbReference>
<keyword evidence="3 5" id="KW-0963">Cytoplasm</keyword>
<dbReference type="Pfam" id="PF01765">
    <property type="entry name" value="RRF"/>
    <property type="match status" value="1"/>
</dbReference>
<dbReference type="SUPFAM" id="SSF55194">
    <property type="entry name" value="Ribosome recycling factor, RRF"/>
    <property type="match status" value="1"/>
</dbReference>
<dbReference type="EMBL" id="QFGA01000001">
    <property type="protein sequence ID" value="TEB06731.1"/>
    <property type="molecule type" value="Genomic_DNA"/>
</dbReference>
<accession>A0A4Y7RDA9</accession>
<evidence type="ECO:0000313" key="8">
    <source>
        <dbReference type="Proteomes" id="UP000298324"/>
    </source>
</evidence>
<dbReference type="GO" id="GO:0006415">
    <property type="term" value="P:translational termination"/>
    <property type="evidence" value="ECO:0007669"/>
    <property type="project" value="UniProtKB-UniRule"/>
</dbReference>
<proteinExistence type="inferred from homology"/>
<keyword evidence="8" id="KW-1185">Reference proteome</keyword>
<comment type="subcellular location">
    <subcellularLocation>
        <location evidence="1 5">Cytoplasm</location>
    </subcellularLocation>
</comment>
<dbReference type="HAMAP" id="MF_00040">
    <property type="entry name" value="RRF"/>
    <property type="match status" value="1"/>
</dbReference>
<evidence type="ECO:0000256" key="5">
    <source>
        <dbReference type="HAMAP-Rule" id="MF_00040"/>
    </source>
</evidence>
<dbReference type="FunFam" id="3.30.1360.40:FF:000001">
    <property type="entry name" value="Ribosome-recycling factor"/>
    <property type="match status" value="1"/>
</dbReference>
<dbReference type="FunFam" id="1.10.132.20:FF:000001">
    <property type="entry name" value="Ribosome-recycling factor"/>
    <property type="match status" value="1"/>
</dbReference>
<dbReference type="InterPro" id="IPR036191">
    <property type="entry name" value="RRF_sf"/>
</dbReference>
<evidence type="ECO:0000256" key="3">
    <source>
        <dbReference type="ARBA" id="ARBA00022490"/>
    </source>
</evidence>
<dbReference type="InterPro" id="IPR023584">
    <property type="entry name" value="Ribosome_recyc_fac_dom"/>
</dbReference>
<protein>
    <recommendedName>
        <fullName evidence="5">Ribosome-recycling factor</fullName>
        <shortName evidence="5">RRF</shortName>
    </recommendedName>
    <alternativeName>
        <fullName evidence="5">Ribosome-releasing factor</fullName>
    </alternativeName>
</protein>